<evidence type="ECO:0000313" key="1">
    <source>
        <dbReference type="EMBL" id="SUA68464.1"/>
    </source>
</evidence>
<reference evidence="1 2" key="1">
    <citation type="submission" date="2018-06" db="EMBL/GenBank/DDBJ databases">
        <authorList>
            <consortium name="Pathogen Informatics"/>
            <person name="Doyle S."/>
        </authorList>
    </citation>
    <scope>NUCLEOTIDE SEQUENCE [LARGE SCALE GENOMIC DNA]</scope>
    <source>
        <strain evidence="1 2">NCTC10343</strain>
    </source>
</reference>
<gene>
    <name evidence="1" type="ORF">NCTC10343_01696</name>
</gene>
<accession>A0A378XXH6</accession>
<protein>
    <submittedName>
        <fullName evidence="1">Uncharacterized protein</fullName>
    </submittedName>
</protein>
<name>A0A378XXH6_PAEPO</name>
<dbReference type="AlphaFoldDB" id="A0A378XXH6"/>
<dbReference type="EMBL" id="UGSC01000001">
    <property type="protein sequence ID" value="SUA68464.1"/>
    <property type="molecule type" value="Genomic_DNA"/>
</dbReference>
<proteinExistence type="predicted"/>
<sequence>MTLARLFSSKRTTLELNTNVRNGRKTTLPFLAVCGGKMLHASTPATIEGKEEEIKEFDRVCALLF</sequence>
<organism evidence="1 2">
    <name type="scientific">Paenibacillus polymyxa</name>
    <name type="common">Bacillus polymyxa</name>
    <dbReference type="NCBI Taxonomy" id="1406"/>
    <lineage>
        <taxon>Bacteria</taxon>
        <taxon>Bacillati</taxon>
        <taxon>Bacillota</taxon>
        <taxon>Bacilli</taxon>
        <taxon>Bacillales</taxon>
        <taxon>Paenibacillaceae</taxon>
        <taxon>Paenibacillus</taxon>
    </lineage>
</organism>
<dbReference type="Proteomes" id="UP000254400">
    <property type="component" value="Unassembled WGS sequence"/>
</dbReference>
<evidence type="ECO:0000313" key="2">
    <source>
        <dbReference type="Proteomes" id="UP000254400"/>
    </source>
</evidence>